<dbReference type="PRINTS" id="PR01806">
    <property type="entry name" value="VIRFACTRMVIN"/>
</dbReference>
<organism evidence="10 11">
    <name type="scientific">Ammonifex thiophilus</name>
    <dbReference type="NCBI Taxonomy" id="444093"/>
    <lineage>
        <taxon>Bacteria</taxon>
        <taxon>Bacillati</taxon>
        <taxon>Bacillota</taxon>
        <taxon>Clostridia</taxon>
        <taxon>Thermoanaerobacterales</taxon>
        <taxon>Thermoanaerobacteraceae</taxon>
        <taxon>Ammonifex</taxon>
    </lineage>
</organism>
<feature type="transmembrane region" description="Helical" evidence="8">
    <location>
        <begin position="270"/>
        <end position="291"/>
    </location>
</feature>
<dbReference type="RefSeq" id="WP_115791729.1">
    <property type="nucleotide sequence ID" value="NZ_QSLN01000001.1"/>
</dbReference>
<keyword evidence="8 9" id="KW-0961">Cell wall biogenesis/degradation</keyword>
<feature type="transmembrane region" description="Helical" evidence="8">
    <location>
        <begin position="89"/>
        <end position="114"/>
    </location>
</feature>
<evidence type="ECO:0000256" key="2">
    <source>
        <dbReference type="ARBA" id="ARBA00022475"/>
    </source>
</evidence>
<dbReference type="InterPro" id="IPR004268">
    <property type="entry name" value="MurJ"/>
</dbReference>
<dbReference type="GO" id="GO:0034204">
    <property type="term" value="P:lipid translocation"/>
    <property type="evidence" value="ECO:0007669"/>
    <property type="project" value="TreeGrafter"/>
</dbReference>
<dbReference type="CDD" id="cd13123">
    <property type="entry name" value="MATE_MurJ_like"/>
    <property type="match status" value="1"/>
</dbReference>
<feature type="transmembrane region" description="Helical" evidence="8">
    <location>
        <begin position="312"/>
        <end position="336"/>
    </location>
</feature>
<dbReference type="GO" id="GO:0005886">
    <property type="term" value="C:plasma membrane"/>
    <property type="evidence" value="ECO:0007669"/>
    <property type="project" value="UniProtKB-SubCell"/>
</dbReference>
<feature type="transmembrane region" description="Helical" evidence="8">
    <location>
        <begin position="134"/>
        <end position="153"/>
    </location>
</feature>
<feature type="transmembrane region" description="Helical" evidence="8">
    <location>
        <begin position="189"/>
        <end position="207"/>
    </location>
</feature>
<accession>A0A3D8P884</accession>
<dbReference type="GO" id="GO:0009252">
    <property type="term" value="P:peptidoglycan biosynthetic process"/>
    <property type="evidence" value="ECO:0007669"/>
    <property type="project" value="UniProtKB-UniRule"/>
</dbReference>
<name>A0A3D8P884_9THEO</name>
<dbReference type="UniPathway" id="UPA00219"/>
<keyword evidence="5 8" id="KW-0573">Peptidoglycan synthesis</keyword>
<sequence>MTTGRLVFKATLVIAFFSLLARLLGFFRDVVIAHLYGASAATDAYLVAFTIPNLLLAIVTGALATVVVPVFAEYAAAGRREEGWRVFNWVFNLLTLALLLTLLLSLPLAPWLVLLVAPGLPPETMRLAVELTRIMLPILLFFGWANYFTGLLNANQIFGLPAASVAVNNLVIIASALSLGRVFGIRGLAWGTVLGMVAAALIQLPALRRVGFFWRPEINWRHPGVKKVFALLVPVAVGVSINQAYVIIDRILASGMAEGSISALNFANKLVQLPIGLFILALGTAVFPTLTHRAAEGQHEEVARLLDRALRFNLLLTLPAAVGLMVLRYPIVSFLFERGAFDARATSMTAAALLCYAVGMVGYAANILLTRGFYALHDTKTPVKLTLVTVLVNLVLSLVLMHPLKHAGLALANSLAAWVNTFLLYYFLARRLPALRKIKAWSSFALRSLLACALLALAAWVIYRFVGGIAPAGFWGEALSLGSAIVGGVALYALSLYLLRFEEWYFFLRLGSELCRVRLLNRNL</sequence>
<keyword evidence="3 8" id="KW-0812">Transmembrane</keyword>
<feature type="transmembrane region" description="Helical" evidence="8">
    <location>
        <begin position="407"/>
        <end position="428"/>
    </location>
</feature>
<feature type="transmembrane region" description="Helical" evidence="8">
    <location>
        <begin position="6"/>
        <end position="24"/>
    </location>
</feature>
<comment type="caution">
    <text evidence="10">The sequence shown here is derived from an EMBL/GenBank/DDBJ whole genome shotgun (WGS) entry which is preliminary data.</text>
</comment>
<dbReference type="PIRSF" id="PIRSF002869">
    <property type="entry name" value="MviN"/>
    <property type="match status" value="1"/>
</dbReference>
<proteinExistence type="inferred from homology"/>
<feature type="transmembrane region" description="Helical" evidence="8">
    <location>
        <begin position="478"/>
        <end position="499"/>
    </location>
</feature>
<gene>
    <name evidence="10" type="primary">mviN</name>
    <name evidence="8" type="synonym">murJ</name>
    <name evidence="10" type="ORF">DXX99_01405</name>
</gene>
<feature type="transmembrane region" description="Helical" evidence="8">
    <location>
        <begin position="348"/>
        <end position="369"/>
    </location>
</feature>
<dbReference type="PANTHER" id="PTHR47019:SF1">
    <property type="entry name" value="LIPID II FLIPPASE MURJ"/>
    <property type="match status" value="1"/>
</dbReference>
<evidence type="ECO:0000256" key="6">
    <source>
        <dbReference type="ARBA" id="ARBA00022989"/>
    </source>
</evidence>
<evidence type="ECO:0000256" key="9">
    <source>
        <dbReference type="PIRNR" id="PIRNR002869"/>
    </source>
</evidence>
<dbReference type="Proteomes" id="UP000256329">
    <property type="component" value="Unassembled WGS sequence"/>
</dbReference>
<dbReference type="GO" id="GO:0008360">
    <property type="term" value="P:regulation of cell shape"/>
    <property type="evidence" value="ECO:0007669"/>
    <property type="project" value="UniProtKB-UniRule"/>
</dbReference>
<keyword evidence="7 8" id="KW-0472">Membrane</keyword>
<feature type="transmembrane region" description="Helical" evidence="8">
    <location>
        <begin position="54"/>
        <end position="77"/>
    </location>
</feature>
<reference evidence="10 11" key="1">
    <citation type="submission" date="2018-08" db="EMBL/GenBank/DDBJ databases">
        <title>Form III RuBisCO-mediated autotrophy in Thermodesulfobium bacteria.</title>
        <authorList>
            <person name="Toshchakov S.V."/>
            <person name="Kublanov I.V."/>
            <person name="Frolov E."/>
            <person name="Bonch-Osmolovskaya E.A."/>
            <person name="Tourova T.P."/>
            <person name="Chernych N.A."/>
            <person name="Lebedinsky A.V."/>
        </authorList>
    </citation>
    <scope>NUCLEOTIDE SEQUENCE [LARGE SCALE GENOMIC DNA]</scope>
    <source>
        <strain evidence="10 11">SR</strain>
    </source>
</reference>
<comment type="pathway">
    <text evidence="8">Cell wall biogenesis; peptidoglycan biosynthesis.</text>
</comment>
<feature type="transmembrane region" description="Helical" evidence="8">
    <location>
        <begin position="449"/>
        <end position="466"/>
    </location>
</feature>
<dbReference type="InterPro" id="IPR051050">
    <property type="entry name" value="Lipid_II_flippase_MurJ/MviN"/>
</dbReference>
<keyword evidence="11" id="KW-1185">Reference proteome</keyword>
<comment type="subcellular location">
    <subcellularLocation>
        <location evidence="1 8">Cell membrane</location>
        <topology evidence="1 8">Multi-pass membrane protein</topology>
    </subcellularLocation>
</comment>
<dbReference type="AlphaFoldDB" id="A0A3D8P884"/>
<evidence type="ECO:0000313" key="10">
    <source>
        <dbReference type="EMBL" id="RDV84735.1"/>
    </source>
</evidence>
<dbReference type="GO" id="GO:0071555">
    <property type="term" value="P:cell wall organization"/>
    <property type="evidence" value="ECO:0007669"/>
    <property type="project" value="UniProtKB-UniRule"/>
</dbReference>
<keyword evidence="2 8" id="KW-1003">Cell membrane</keyword>
<feature type="transmembrane region" description="Helical" evidence="8">
    <location>
        <begin position="381"/>
        <end position="401"/>
    </location>
</feature>
<evidence type="ECO:0000256" key="1">
    <source>
        <dbReference type="ARBA" id="ARBA00004651"/>
    </source>
</evidence>
<dbReference type="PANTHER" id="PTHR47019">
    <property type="entry name" value="LIPID II FLIPPASE MURJ"/>
    <property type="match status" value="1"/>
</dbReference>
<comment type="function">
    <text evidence="8 9">Involved in peptidoglycan biosynthesis. Transports lipid-linked peptidoglycan precursors from the inner to the outer leaflet of the cytoplasmic membrane.</text>
</comment>
<evidence type="ECO:0000256" key="4">
    <source>
        <dbReference type="ARBA" id="ARBA00022960"/>
    </source>
</evidence>
<evidence type="ECO:0000256" key="3">
    <source>
        <dbReference type="ARBA" id="ARBA00022692"/>
    </source>
</evidence>
<dbReference type="Pfam" id="PF03023">
    <property type="entry name" value="MurJ"/>
    <property type="match status" value="1"/>
</dbReference>
<keyword evidence="6 8" id="KW-1133">Transmembrane helix</keyword>
<keyword evidence="8 9" id="KW-0813">Transport</keyword>
<evidence type="ECO:0000313" key="11">
    <source>
        <dbReference type="Proteomes" id="UP000256329"/>
    </source>
</evidence>
<feature type="transmembrane region" description="Helical" evidence="8">
    <location>
        <begin position="228"/>
        <end position="248"/>
    </location>
</feature>
<evidence type="ECO:0000256" key="8">
    <source>
        <dbReference type="HAMAP-Rule" id="MF_02078"/>
    </source>
</evidence>
<comment type="similarity">
    <text evidence="8 9">Belongs to the MurJ/MviN family.</text>
</comment>
<keyword evidence="4 8" id="KW-0133">Cell shape</keyword>
<feature type="transmembrane region" description="Helical" evidence="8">
    <location>
        <begin position="165"/>
        <end position="183"/>
    </location>
</feature>
<protein>
    <recommendedName>
        <fullName evidence="8">Probable lipid II flippase MurJ</fullName>
    </recommendedName>
</protein>
<evidence type="ECO:0000256" key="5">
    <source>
        <dbReference type="ARBA" id="ARBA00022984"/>
    </source>
</evidence>
<dbReference type="HAMAP" id="MF_02078">
    <property type="entry name" value="MurJ_MviN"/>
    <property type="match status" value="1"/>
</dbReference>
<dbReference type="NCBIfam" id="TIGR01695">
    <property type="entry name" value="murJ_mviN"/>
    <property type="match status" value="1"/>
</dbReference>
<dbReference type="EMBL" id="QSLN01000001">
    <property type="protein sequence ID" value="RDV84735.1"/>
    <property type="molecule type" value="Genomic_DNA"/>
</dbReference>
<evidence type="ECO:0000256" key="7">
    <source>
        <dbReference type="ARBA" id="ARBA00023136"/>
    </source>
</evidence>
<dbReference type="OrthoDB" id="9804143at2"/>
<dbReference type="GO" id="GO:0015648">
    <property type="term" value="F:lipid-linked peptidoglycan transporter activity"/>
    <property type="evidence" value="ECO:0007669"/>
    <property type="project" value="UniProtKB-UniRule"/>
</dbReference>